<dbReference type="InterPro" id="IPR036873">
    <property type="entry name" value="Rhodanese-like_dom_sf"/>
</dbReference>
<protein>
    <recommendedName>
        <fullName evidence="1">Rhodanese domain-containing protein</fullName>
    </recommendedName>
</protein>
<dbReference type="CDD" id="cd00158">
    <property type="entry name" value="RHOD"/>
    <property type="match status" value="1"/>
</dbReference>
<dbReference type="EMBL" id="BEZZ01028267">
    <property type="protein sequence ID" value="GCC39698.1"/>
    <property type="molecule type" value="Genomic_DNA"/>
</dbReference>
<dbReference type="OrthoDB" id="566238at2759"/>
<dbReference type="Pfam" id="PF00581">
    <property type="entry name" value="Rhodanese"/>
    <property type="match status" value="1"/>
</dbReference>
<keyword evidence="3" id="KW-1185">Reference proteome</keyword>
<dbReference type="OMA" id="WYNEGRP"/>
<comment type="caution">
    <text evidence="2">The sequence shown here is derived from an EMBL/GenBank/DDBJ whole genome shotgun (WGS) entry which is preliminary data.</text>
</comment>
<dbReference type="PANTHER" id="PTHR43031">
    <property type="entry name" value="FAD-DEPENDENT OXIDOREDUCTASE"/>
    <property type="match status" value="1"/>
</dbReference>
<evidence type="ECO:0000313" key="3">
    <source>
        <dbReference type="Proteomes" id="UP000287033"/>
    </source>
</evidence>
<feature type="domain" description="Rhodanese" evidence="1">
    <location>
        <begin position="19"/>
        <end position="115"/>
    </location>
</feature>
<dbReference type="SMART" id="SM00450">
    <property type="entry name" value="RHOD"/>
    <property type="match status" value="1"/>
</dbReference>
<accession>A0A401TAL4</accession>
<dbReference type="InterPro" id="IPR001763">
    <property type="entry name" value="Rhodanese-like_dom"/>
</dbReference>
<dbReference type="InterPro" id="IPR050229">
    <property type="entry name" value="GlpE_sulfurtransferase"/>
</dbReference>
<dbReference type="PANTHER" id="PTHR43031:SF1">
    <property type="entry name" value="PYRIDINE NUCLEOTIDE-DISULPHIDE OXIDOREDUCTASE"/>
    <property type="match status" value="1"/>
</dbReference>
<dbReference type="Gene3D" id="3.40.250.10">
    <property type="entry name" value="Rhodanese-like domain"/>
    <property type="match status" value="1"/>
</dbReference>
<dbReference type="AlphaFoldDB" id="A0A401TAL4"/>
<evidence type="ECO:0000313" key="2">
    <source>
        <dbReference type="EMBL" id="GCC39698.1"/>
    </source>
</evidence>
<gene>
    <name evidence="2" type="ORF">chiPu_0023861</name>
</gene>
<name>A0A401TAL4_CHIPU</name>
<reference evidence="2 3" key="1">
    <citation type="journal article" date="2018" name="Nat. Ecol. Evol.">
        <title>Shark genomes provide insights into elasmobranch evolution and the origin of vertebrates.</title>
        <authorList>
            <person name="Hara Y"/>
            <person name="Yamaguchi K"/>
            <person name="Onimaru K"/>
            <person name="Kadota M"/>
            <person name="Koyanagi M"/>
            <person name="Keeley SD"/>
            <person name="Tatsumi K"/>
            <person name="Tanaka K"/>
            <person name="Motone F"/>
            <person name="Kageyama Y"/>
            <person name="Nozu R"/>
            <person name="Adachi N"/>
            <person name="Nishimura O"/>
            <person name="Nakagawa R"/>
            <person name="Tanegashima C"/>
            <person name="Kiyatake I"/>
            <person name="Matsumoto R"/>
            <person name="Murakumo K"/>
            <person name="Nishida K"/>
            <person name="Terakita A"/>
            <person name="Kuratani S"/>
            <person name="Sato K"/>
            <person name="Hyodo S Kuraku.S."/>
        </authorList>
    </citation>
    <scope>NUCLEOTIDE SEQUENCE [LARGE SCALE GENOMIC DNA]</scope>
</reference>
<organism evidence="2 3">
    <name type="scientific">Chiloscyllium punctatum</name>
    <name type="common">Brownbanded bambooshark</name>
    <name type="synonym">Hemiscyllium punctatum</name>
    <dbReference type="NCBI Taxonomy" id="137246"/>
    <lineage>
        <taxon>Eukaryota</taxon>
        <taxon>Metazoa</taxon>
        <taxon>Chordata</taxon>
        <taxon>Craniata</taxon>
        <taxon>Vertebrata</taxon>
        <taxon>Chondrichthyes</taxon>
        <taxon>Elasmobranchii</taxon>
        <taxon>Galeomorphii</taxon>
        <taxon>Galeoidea</taxon>
        <taxon>Orectolobiformes</taxon>
        <taxon>Hemiscylliidae</taxon>
        <taxon>Chiloscyllium</taxon>
    </lineage>
</organism>
<proteinExistence type="predicted"/>
<dbReference type="SUPFAM" id="SSF52821">
    <property type="entry name" value="Rhodanese/Cell cycle control phosphatase"/>
    <property type="match status" value="1"/>
</dbReference>
<dbReference type="PROSITE" id="PS50206">
    <property type="entry name" value="RHODANESE_3"/>
    <property type="match status" value="1"/>
</dbReference>
<evidence type="ECO:0000259" key="1">
    <source>
        <dbReference type="PROSITE" id="PS50206"/>
    </source>
</evidence>
<dbReference type="Proteomes" id="UP000287033">
    <property type="component" value="Unassembled WGS sequence"/>
</dbReference>
<sequence>MKLTGLSNRQIPVSVFFQDVRSTAEYEVSHVQGAIRIDPDTSDMDHLTKELGLAGSMDKTVVCYCTAGYHGSEMAEKLQHSLTQGREQEGRGSPKVYNLEGGLAKWANERRPMVDSKEQPTKGVHPYNKEWAYLLQPEFRAPL</sequence>